<dbReference type="HOGENOM" id="CLU_007884_15_0_11"/>
<dbReference type="eggNOG" id="COG0665">
    <property type="taxonomic scope" value="Bacteria"/>
</dbReference>
<dbReference type="InterPro" id="IPR036188">
    <property type="entry name" value="FAD/NAD-bd_sf"/>
</dbReference>
<dbReference type="Gene3D" id="3.30.9.10">
    <property type="entry name" value="D-Amino Acid Oxidase, subunit A, domain 2"/>
    <property type="match status" value="1"/>
</dbReference>
<dbReference type="Gene3D" id="3.50.50.60">
    <property type="entry name" value="FAD/NAD(P)-binding domain"/>
    <property type="match status" value="1"/>
</dbReference>
<dbReference type="InterPro" id="IPR036922">
    <property type="entry name" value="Rieske_2Fe-2S_sf"/>
</dbReference>
<evidence type="ECO:0000256" key="4">
    <source>
        <dbReference type="ARBA" id="ARBA00023014"/>
    </source>
</evidence>
<organism evidence="7 8">
    <name type="scientific">Nocardioides simplex</name>
    <name type="common">Arthrobacter simplex</name>
    <dbReference type="NCBI Taxonomy" id="2045"/>
    <lineage>
        <taxon>Bacteria</taxon>
        <taxon>Bacillati</taxon>
        <taxon>Actinomycetota</taxon>
        <taxon>Actinomycetes</taxon>
        <taxon>Propionibacteriales</taxon>
        <taxon>Nocardioidaceae</taxon>
        <taxon>Pimelobacter</taxon>
    </lineage>
</organism>
<keyword evidence="1" id="KW-0001">2Fe-2S</keyword>
<keyword evidence="6" id="KW-1133">Transmembrane helix</keyword>
<reference evidence="7 8" key="1">
    <citation type="journal article" date="2015" name="Genome Announc.">
        <title>Complete Genome Sequence of Steroid-Transforming Nocardioides simplex VKM Ac-2033D.</title>
        <authorList>
            <person name="Shtratnikova V.Y."/>
            <person name="Schelkunov M.I."/>
            <person name="Pekov Y.A."/>
            <person name="Fokina V.V."/>
            <person name="Logacheva M.D."/>
            <person name="Sokolov S.L."/>
            <person name="Bragin E.Y."/>
            <person name="Ashapkin V.V."/>
            <person name="Donova M.V."/>
        </authorList>
    </citation>
    <scope>NUCLEOTIDE SEQUENCE [LARGE SCALE GENOMIC DNA]</scope>
    <source>
        <strain evidence="7 8">VKM Ac-2033D</strain>
    </source>
</reference>
<protein>
    <submittedName>
        <fullName evidence="7">FAD dependent oxidoreductase</fullName>
    </submittedName>
</protein>
<gene>
    <name evidence="7" type="ORF">KR76_13415</name>
</gene>
<dbReference type="GO" id="GO:0046872">
    <property type="term" value="F:metal ion binding"/>
    <property type="evidence" value="ECO:0007669"/>
    <property type="project" value="UniProtKB-KW"/>
</dbReference>
<dbReference type="Proteomes" id="UP000030300">
    <property type="component" value="Chromosome"/>
</dbReference>
<dbReference type="SUPFAM" id="SSF51905">
    <property type="entry name" value="FAD/NAD(P)-binding domain"/>
    <property type="match status" value="1"/>
</dbReference>
<dbReference type="GO" id="GO:0016705">
    <property type="term" value="F:oxidoreductase activity, acting on paired donors, with incorporation or reduction of molecular oxygen"/>
    <property type="evidence" value="ECO:0007669"/>
    <property type="project" value="UniProtKB-ARBA"/>
</dbReference>
<dbReference type="Pfam" id="PF01266">
    <property type="entry name" value="DAO"/>
    <property type="match status" value="1"/>
</dbReference>
<keyword evidence="2" id="KW-0479">Metal-binding</keyword>
<dbReference type="GO" id="GO:0004497">
    <property type="term" value="F:monooxygenase activity"/>
    <property type="evidence" value="ECO:0007669"/>
    <property type="project" value="UniProtKB-ARBA"/>
</dbReference>
<feature type="region of interest" description="Disordered" evidence="5">
    <location>
        <begin position="256"/>
        <end position="286"/>
    </location>
</feature>
<evidence type="ECO:0000313" key="7">
    <source>
        <dbReference type="EMBL" id="AIY17503.2"/>
    </source>
</evidence>
<accession>A0A0A1DLV5</accession>
<dbReference type="PANTHER" id="PTHR13847:SF274">
    <property type="entry name" value="RIESKE 2FE-2S IRON-SULFUR PROTEIN YHFW-RELATED"/>
    <property type="match status" value="1"/>
</dbReference>
<dbReference type="InterPro" id="IPR006076">
    <property type="entry name" value="FAD-dep_OxRdtase"/>
</dbReference>
<keyword evidence="6" id="KW-0812">Transmembrane</keyword>
<dbReference type="Pfam" id="PF00355">
    <property type="entry name" value="Rieske"/>
    <property type="match status" value="1"/>
</dbReference>
<dbReference type="EMBL" id="CP009896">
    <property type="protein sequence ID" value="AIY17503.2"/>
    <property type="molecule type" value="Genomic_DNA"/>
</dbReference>
<dbReference type="KEGG" id="psim:KR76_13415"/>
<feature type="compositionally biased region" description="Basic and acidic residues" evidence="5">
    <location>
        <begin position="262"/>
        <end position="277"/>
    </location>
</feature>
<dbReference type="eggNOG" id="COG0723">
    <property type="taxonomic scope" value="Bacteria"/>
</dbReference>
<keyword evidence="3" id="KW-0408">Iron</keyword>
<name>A0A0A1DLV5_NOCSI</name>
<dbReference type="AlphaFoldDB" id="A0A0A1DLV5"/>
<dbReference type="GO" id="GO:0005737">
    <property type="term" value="C:cytoplasm"/>
    <property type="evidence" value="ECO:0007669"/>
    <property type="project" value="TreeGrafter"/>
</dbReference>
<dbReference type="InterPro" id="IPR017941">
    <property type="entry name" value="Rieske_2Fe-2S"/>
</dbReference>
<dbReference type="GO" id="GO:0051537">
    <property type="term" value="F:2 iron, 2 sulfur cluster binding"/>
    <property type="evidence" value="ECO:0007669"/>
    <property type="project" value="UniProtKB-KW"/>
</dbReference>
<dbReference type="STRING" id="2045.KR76_13415"/>
<evidence type="ECO:0000313" key="8">
    <source>
        <dbReference type="Proteomes" id="UP000030300"/>
    </source>
</evidence>
<keyword evidence="8" id="KW-1185">Reference proteome</keyword>
<evidence type="ECO:0000256" key="2">
    <source>
        <dbReference type="ARBA" id="ARBA00022723"/>
    </source>
</evidence>
<dbReference type="Gene3D" id="2.102.10.10">
    <property type="entry name" value="Rieske [2Fe-2S] iron-sulphur domain"/>
    <property type="match status" value="1"/>
</dbReference>
<proteinExistence type="predicted"/>
<keyword evidence="6" id="KW-0472">Membrane</keyword>
<keyword evidence="4" id="KW-0411">Iron-sulfur</keyword>
<evidence type="ECO:0000256" key="3">
    <source>
        <dbReference type="ARBA" id="ARBA00023004"/>
    </source>
</evidence>
<evidence type="ECO:0000256" key="5">
    <source>
        <dbReference type="SAM" id="MobiDB-lite"/>
    </source>
</evidence>
<evidence type="ECO:0000256" key="6">
    <source>
        <dbReference type="SAM" id="Phobius"/>
    </source>
</evidence>
<dbReference type="SUPFAM" id="SSF50022">
    <property type="entry name" value="ISP domain"/>
    <property type="match status" value="1"/>
</dbReference>
<feature type="transmembrane region" description="Helical" evidence="6">
    <location>
        <begin position="21"/>
        <end position="44"/>
    </location>
</feature>
<dbReference type="PANTHER" id="PTHR13847">
    <property type="entry name" value="SARCOSINE DEHYDROGENASE-RELATED"/>
    <property type="match status" value="1"/>
</dbReference>
<dbReference type="PROSITE" id="PS51296">
    <property type="entry name" value="RIESKE"/>
    <property type="match status" value="1"/>
</dbReference>
<evidence type="ECO:0000256" key="1">
    <source>
        <dbReference type="ARBA" id="ARBA00022714"/>
    </source>
</evidence>
<sequence length="472" mass="49972">MNTTGPGRIGYGVRMNPSHEFALAYDVAVVGGGLAGLLSALLLARAGRAVVVLEARQVGDGTTGHSTGKVSLLQGTKLSRVLRSHALPIARQYVEAGREGQAWLRHYCAEHGMPVEGRHATTYATTAAGERRARAELDAAQAAGLDAVWTDETELPFAVRGAVRLEDQLQVDPRAVLDALLDDVRAEGGEVREEARVVGVRRHGSSVRITTADGTGLSAGAVVVATNQPILDRGLFFARLQPERSYAATLSGTWVPEGMHLSSDDDTRSLRSARGTDDDGGDGGDEALLMIGGAGHVTGRGPASEHRARLLAWAGEHFPEGEVRATWSAQDQAPVAALPYAGPVLPGEHRIQVVTGFDKWGFSTAPAAALVVAAELLGGRRPGWAEALRTWAPPRVRAAARTGIANAEVGWHLACGHLRRPFAQDRPPLCTHLGGVLAWNDVEESWDCPLHGSRFAADGTVLEGPATRPLTR</sequence>